<dbReference type="Gene3D" id="3.40.630.90">
    <property type="match status" value="1"/>
</dbReference>
<organism evidence="2 3">
    <name type="scientific">Thioclava pacifica DSM 10166</name>
    <dbReference type="NCBI Taxonomy" id="1353537"/>
    <lineage>
        <taxon>Bacteria</taxon>
        <taxon>Pseudomonadati</taxon>
        <taxon>Pseudomonadota</taxon>
        <taxon>Alphaproteobacteria</taxon>
        <taxon>Rhodobacterales</taxon>
        <taxon>Paracoccaceae</taxon>
        <taxon>Thioclava</taxon>
    </lineage>
</organism>
<dbReference type="InterPro" id="IPR000182">
    <property type="entry name" value="GNAT_dom"/>
</dbReference>
<dbReference type="PROSITE" id="PS51186">
    <property type="entry name" value="GNAT"/>
    <property type="match status" value="1"/>
</dbReference>
<reference evidence="2 3" key="1">
    <citation type="submission" date="2013-07" db="EMBL/GenBank/DDBJ databases">
        <title>Thioclava pacifica DSM 10166 Genome Sequencing.</title>
        <authorList>
            <person name="Lai Q."/>
            <person name="Shao Z."/>
        </authorList>
    </citation>
    <scope>NUCLEOTIDE SEQUENCE [LARGE SCALE GENOMIC DNA]</scope>
    <source>
        <strain evidence="2 3">DSM 10166</strain>
    </source>
</reference>
<dbReference type="RefSeq" id="WP_038079975.1">
    <property type="nucleotide sequence ID" value="NZ_AUND01000041.1"/>
</dbReference>
<sequence>MKLRVAALPEIETVLEWAAAEGWNPGRDDAAAFQVADPEGFFVAEREGTPIAAISVVNHDADHAFLGLYICRPDARGQGVGYALWQHALDHAGARTVGLDGVAAQQANYAKSGFVRSGATQRFTGQLTSRSGSDIRDVAPEDIPHLIALDTGASGLSRAAFLGAWLQPTASRRSVVLSDRSGFATIRQCREGAKIGPIIAPTAQEALGLAEAAVGILAPAQVSIDLPEANHALRETLLARGFSMGFETARMYRGPKPRDDHRIQAIATMELG</sequence>
<dbReference type="SUPFAM" id="SSF55729">
    <property type="entry name" value="Acyl-CoA N-acyltransferases (Nat)"/>
    <property type="match status" value="1"/>
</dbReference>
<dbReference type="GO" id="GO:0016747">
    <property type="term" value="F:acyltransferase activity, transferring groups other than amino-acyl groups"/>
    <property type="evidence" value="ECO:0007669"/>
    <property type="project" value="InterPro"/>
</dbReference>
<dbReference type="InterPro" id="IPR052729">
    <property type="entry name" value="Acyl/Acetyltrans_Enzymes"/>
</dbReference>
<dbReference type="eggNOG" id="COG0454">
    <property type="taxonomic scope" value="Bacteria"/>
</dbReference>
<dbReference type="STRING" id="1353537.TP2_14295"/>
<protein>
    <recommendedName>
        <fullName evidence="1">N-acetyltransferase domain-containing protein</fullName>
    </recommendedName>
</protein>
<name>A0A074J2P8_9RHOB</name>
<dbReference type="Pfam" id="PF18014">
    <property type="entry name" value="Acetyltransf_18"/>
    <property type="match status" value="1"/>
</dbReference>
<evidence type="ECO:0000259" key="1">
    <source>
        <dbReference type="PROSITE" id="PS51186"/>
    </source>
</evidence>
<evidence type="ECO:0000313" key="2">
    <source>
        <dbReference type="EMBL" id="KEO50794.1"/>
    </source>
</evidence>
<gene>
    <name evidence="2" type="ORF">TP2_14295</name>
</gene>
<evidence type="ECO:0000313" key="3">
    <source>
        <dbReference type="Proteomes" id="UP000027432"/>
    </source>
</evidence>
<feature type="domain" description="N-acetyltransferase" evidence="1">
    <location>
        <begin position="1"/>
        <end position="142"/>
    </location>
</feature>
<dbReference type="InterPro" id="IPR041496">
    <property type="entry name" value="YitH/HolE_GNAT"/>
</dbReference>
<accession>A0A074J2P8</accession>
<dbReference type="PANTHER" id="PTHR47237">
    <property type="entry name" value="SLL0310 PROTEIN"/>
    <property type="match status" value="1"/>
</dbReference>
<dbReference type="Gene3D" id="3.40.630.30">
    <property type="match status" value="1"/>
</dbReference>
<dbReference type="OrthoDB" id="20916at2"/>
<dbReference type="InterPro" id="IPR016181">
    <property type="entry name" value="Acyl_CoA_acyltransferase"/>
</dbReference>
<dbReference type="PANTHER" id="PTHR47237:SF1">
    <property type="entry name" value="SLL0310 PROTEIN"/>
    <property type="match status" value="1"/>
</dbReference>
<keyword evidence="3" id="KW-1185">Reference proteome</keyword>
<proteinExistence type="predicted"/>
<dbReference type="EMBL" id="AUND01000041">
    <property type="protein sequence ID" value="KEO50794.1"/>
    <property type="molecule type" value="Genomic_DNA"/>
</dbReference>
<dbReference type="Proteomes" id="UP000027432">
    <property type="component" value="Unassembled WGS sequence"/>
</dbReference>
<dbReference type="Pfam" id="PF00583">
    <property type="entry name" value="Acetyltransf_1"/>
    <property type="match status" value="1"/>
</dbReference>
<dbReference type="CDD" id="cd04301">
    <property type="entry name" value="NAT_SF"/>
    <property type="match status" value="1"/>
</dbReference>
<dbReference type="AlphaFoldDB" id="A0A074J2P8"/>
<comment type="caution">
    <text evidence="2">The sequence shown here is derived from an EMBL/GenBank/DDBJ whole genome shotgun (WGS) entry which is preliminary data.</text>
</comment>